<dbReference type="InterPro" id="IPR048349">
    <property type="entry name" value="CCDC22_N"/>
</dbReference>
<feature type="domain" description="CCDC22 N-terminal" evidence="1">
    <location>
        <begin position="106"/>
        <end position="165"/>
    </location>
</feature>
<name>A0ABV0PKU6_9TELE</name>
<proteinExistence type="predicted"/>
<sequence length="187" mass="19727">MTPAKISVSRITRSGSDSDKDVISTRTGLTAQLAASTAGFNEPTLTLTRTTPLSSSLAILKIPFRNRKAALGIFSLLRGLGHQDIVTPTELLWTPTPSASIFTGSLEVGEDIDRVNQFTSELIVEAVGKCIRVIDPGLGGALPTSLPPGMSARFRVGMSLAQACQVNSVSRLEHITPSGQGRPTISL</sequence>
<reference evidence="2 3" key="1">
    <citation type="submission" date="2021-06" db="EMBL/GenBank/DDBJ databases">
        <authorList>
            <person name="Palmer J.M."/>
        </authorList>
    </citation>
    <scope>NUCLEOTIDE SEQUENCE [LARGE SCALE GENOMIC DNA]</scope>
    <source>
        <strain evidence="2 3">GA_2019</strain>
        <tissue evidence="2">Muscle</tissue>
    </source>
</reference>
<dbReference type="PANTHER" id="PTHR15668:SF4">
    <property type="entry name" value="COILED-COIL DOMAIN-CONTAINING PROTEIN 22"/>
    <property type="match status" value="1"/>
</dbReference>
<gene>
    <name evidence="2" type="ORF">GOODEAATRI_004417</name>
</gene>
<protein>
    <recommendedName>
        <fullName evidence="1">CCDC22 N-terminal domain-containing protein</fullName>
    </recommendedName>
</protein>
<dbReference type="Pfam" id="PF21674">
    <property type="entry name" value="CCDC22_N"/>
    <property type="match status" value="1"/>
</dbReference>
<keyword evidence="3" id="KW-1185">Reference proteome</keyword>
<evidence type="ECO:0000259" key="1">
    <source>
        <dbReference type="Pfam" id="PF21674"/>
    </source>
</evidence>
<dbReference type="Proteomes" id="UP001476798">
    <property type="component" value="Unassembled WGS sequence"/>
</dbReference>
<dbReference type="EMBL" id="JAHRIO010080150">
    <property type="protein sequence ID" value="MEQ2184094.1"/>
    <property type="molecule type" value="Genomic_DNA"/>
</dbReference>
<accession>A0ABV0PKU6</accession>
<organism evidence="2 3">
    <name type="scientific">Goodea atripinnis</name>
    <dbReference type="NCBI Taxonomy" id="208336"/>
    <lineage>
        <taxon>Eukaryota</taxon>
        <taxon>Metazoa</taxon>
        <taxon>Chordata</taxon>
        <taxon>Craniata</taxon>
        <taxon>Vertebrata</taxon>
        <taxon>Euteleostomi</taxon>
        <taxon>Actinopterygii</taxon>
        <taxon>Neopterygii</taxon>
        <taxon>Teleostei</taxon>
        <taxon>Neoteleostei</taxon>
        <taxon>Acanthomorphata</taxon>
        <taxon>Ovalentaria</taxon>
        <taxon>Atherinomorphae</taxon>
        <taxon>Cyprinodontiformes</taxon>
        <taxon>Goodeidae</taxon>
        <taxon>Goodea</taxon>
    </lineage>
</organism>
<comment type="caution">
    <text evidence="2">The sequence shown here is derived from an EMBL/GenBank/DDBJ whole genome shotgun (WGS) entry which is preliminary data.</text>
</comment>
<evidence type="ECO:0000313" key="3">
    <source>
        <dbReference type="Proteomes" id="UP001476798"/>
    </source>
</evidence>
<dbReference type="PANTHER" id="PTHR15668">
    <property type="entry name" value="JM1 PROTEIN"/>
    <property type="match status" value="1"/>
</dbReference>
<evidence type="ECO:0000313" key="2">
    <source>
        <dbReference type="EMBL" id="MEQ2184094.1"/>
    </source>
</evidence>
<dbReference type="InterPro" id="IPR008530">
    <property type="entry name" value="CCDC22"/>
</dbReference>